<evidence type="ECO:0000313" key="5">
    <source>
        <dbReference type="EMBL" id="GFE80999.1"/>
    </source>
</evidence>
<keyword evidence="1 3" id="KW-0808">Transferase</keyword>
<dbReference type="EMBL" id="BLJN01000003">
    <property type="protein sequence ID" value="GFE80999.1"/>
    <property type="molecule type" value="Genomic_DNA"/>
</dbReference>
<evidence type="ECO:0000313" key="6">
    <source>
        <dbReference type="Proteomes" id="UP000445000"/>
    </source>
</evidence>
<evidence type="ECO:0000256" key="1">
    <source>
        <dbReference type="ARBA" id="ARBA00022679"/>
    </source>
</evidence>
<dbReference type="GO" id="GO:0006096">
    <property type="term" value="P:glycolytic process"/>
    <property type="evidence" value="ECO:0007669"/>
    <property type="project" value="UniProtKB-UniRule"/>
</dbReference>
<keyword evidence="6" id="KW-1185">Reference proteome</keyword>
<reference evidence="6" key="1">
    <citation type="submission" date="2020-01" db="EMBL/GenBank/DDBJ databases">
        <title>'Steroidobacter agaridevorans' sp. nov., agar-degrading bacteria isolated from rhizosphere soils.</title>
        <authorList>
            <person name="Ikenaga M."/>
            <person name="Kataoka M."/>
            <person name="Murouchi A."/>
            <person name="Katsuragi S."/>
            <person name="Sakai M."/>
        </authorList>
    </citation>
    <scope>NUCLEOTIDE SEQUENCE [LARGE SCALE GENOMIC DNA]</scope>
    <source>
        <strain evidence="6">YU21-B</strain>
    </source>
</reference>
<dbReference type="Pfam" id="PF02685">
    <property type="entry name" value="Glucokinase"/>
    <property type="match status" value="1"/>
</dbReference>
<dbReference type="GO" id="GO:0005536">
    <property type="term" value="F:D-glucose binding"/>
    <property type="evidence" value="ECO:0007669"/>
    <property type="project" value="InterPro"/>
</dbReference>
<gene>
    <name evidence="3" type="primary">glk</name>
    <name evidence="5" type="ORF">GCM10011487_29990</name>
</gene>
<keyword evidence="3" id="KW-0547">Nucleotide-binding</keyword>
<dbReference type="InterPro" id="IPR050201">
    <property type="entry name" value="Bacterial_glucokinase"/>
</dbReference>
<dbReference type="GO" id="GO:0005524">
    <property type="term" value="F:ATP binding"/>
    <property type="evidence" value="ECO:0007669"/>
    <property type="project" value="UniProtKB-UniRule"/>
</dbReference>
<keyword evidence="3" id="KW-0963">Cytoplasm</keyword>
<evidence type="ECO:0000256" key="2">
    <source>
        <dbReference type="ARBA" id="ARBA00022777"/>
    </source>
</evidence>
<dbReference type="PANTHER" id="PTHR47690:SF1">
    <property type="entry name" value="GLUCOKINASE"/>
    <property type="match status" value="1"/>
</dbReference>
<dbReference type="NCBIfam" id="TIGR00749">
    <property type="entry name" value="glk"/>
    <property type="match status" value="1"/>
</dbReference>
<dbReference type="SUPFAM" id="SSF53067">
    <property type="entry name" value="Actin-like ATPase domain"/>
    <property type="match status" value="1"/>
</dbReference>
<dbReference type="RefSeq" id="WP_161812705.1">
    <property type="nucleotide sequence ID" value="NZ_BLJN01000003.1"/>
</dbReference>
<feature type="binding site" evidence="3">
    <location>
        <begin position="12"/>
        <end position="17"/>
    </location>
    <ligand>
        <name>ATP</name>
        <dbReference type="ChEBI" id="CHEBI:30616"/>
    </ligand>
</feature>
<dbReference type="CDD" id="cd24008">
    <property type="entry name" value="ASKHA_NBD_GLK"/>
    <property type="match status" value="1"/>
</dbReference>
<keyword evidence="3" id="KW-0067">ATP-binding</keyword>
<sequence length="329" mass="35010">MSRTAIPPRMIADIGGTNARFALLDGMDRRDEVVLACADYPDLVSAAEEYLKRVGAKTSGRPLEAAIAIAGPVTGDIIRMTNHVWQFSAAHTRQQLQLRRLIVLNDFTALAMAVRHLKGSDLEQIGGGKAQPNAPIAVIGPGTGLGVSGLVPSGEHWIPLQGEGGHVTLSVMNERELAVLQQLQQRFSHVSAERVISGPGLVTLYDAICGVEGVIPEVLTPPEITKRAQEGTCRLCFETVSMFCALLGTMAGNLVLTLGALGGAYIGGGIAPGLGPMFTSSRFRDRFEDKGRFTDYVSRVPTFVIRAELPALLGLASAFTDPGPRLEAQ</sequence>
<dbReference type="Gene3D" id="3.40.367.20">
    <property type="match status" value="1"/>
</dbReference>
<dbReference type="InterPro" id="IPR043129">
    <property type="entry name" value="ATPase_NBD"/>
</dbReference>
<dbReference type="InterPro" id="IPR003836">
    <property type="entry name" value="Glucokinase"/>
</dbReference>
<protein>
    <recommendedName>
        <fullName evidence="3">Glucokinase</fullName>
        <ecNumber evidence="3">2.7.1.2</ecNumber>
    </recommendedName>
    <alternativeName>
        <fullName evidence="3">Glucose kinase</fullName>
    </alternativeName>
</protein>
<dbReference type="EC" id="2.7.1.2" evidence="3"/>
<evidence type="ECO:0000256" key="3">
    <source>
        <dbReference type="HAMAP-Rule" id="MF_00524"/>
    </source>
</evidence>
<dbReference type="Gene3D" id="3.30.420.40">
    <property type="match status" value="1"/>
</dbReference>
<dbReference type="AlphaFoldDB" id="A0A829YCK7"/>
<dbReference type="Proteomes" id="UP000445000">
    <property type="component" value="Unassembled WGS sequence"/>
</dbReference>
<dbReference type="PANTHER" id="PTHR47690">
    <property type="entry name" value="GLUCOKINASE"/>
    <property type="match status" value="1"/>
</dbReference>
<dbReference type="GO" id="GO:0005829">
    <property type="term" value="C:cytosol"/>
    <property type="evidence" value="ECO:0007669"/>
    <property type="project" value="TreeGrafter"/>
</dbReference>
<comment type="subcellular location">
    <subcellularLocation>
        <location evidence="3">Cytoplasm</location>
    </subcellularLocation>
</comment>
<keyword evidence="2 3" id="KW-0418">Kinase</keyword>
<evidence type="ECO:0000256" key="4">
    <source>
        <dbReference type="RuleBase" id="RU004046"/>
    </source>
</evidence>
<comment type="caution">
    <text evidence="5">The sequence shown here is derived from an EMBL/GenBank/DDBJ whole genome shotgun (WGS) entry which is preliminary data.</text>
</comment>
<organism evidence="5 6">
    <name type="scientific">Steroidobacter agaridevorans</name>
    <dbReference type="NCBI Taxonomy" id="2695856"/>
    <lineage>
        <taxon>Bacteria</taxon>
        <taxon>Pseudomonadati</taxon>
        <taxon>Pseudomonadota</taxon>
        <taxon>Gammaproteobacteria</taxon>
        <taxon>Steroidobacterales</taxon>
        <taxon>Steroidobacteraceae</taxon>
        <taxon>Steroidobacter</taxon>
    </lineage>
</organism>
<proteinExistence type="inferred from homology"/>
<name>A0A829YCK7_9GAMM</name>
<comment type="catalytic activity">
    <reaction evidence="3">
        <text>D-glucose + ATP = D-glucose 6-phosphate + ADP + H(+)</text>
        <dbReference type="Rhea" id="RHEA:17825"/>
        <dbReference type="ChEBI" id="CHEBI:4167"/>
        <dbReference type="ChEBI" id="CHEBI:15378"/>
        <dbReference type="ChEBI" id="CHEBI:30616"/>
        <dbReference type="ChEBI" id="CHEBI:61548"/>
        <dbReference type="ChEBI" id="CHEBI:456216"/>
        <dbReference type="EC" id="2.7.1.2"/>
    </reaction>
</comment>
<dbReference type="HAMAP" id="MF_00524">
    <property type="entry name" value="Glucokinase"/>
    <property type="match status" value="1"/>
</dbReference>
<dbReference type="NCBIfam" id="NF001416">
    <property type="entry name" value="PRK00292.1-3"/>
    <property type="match status" value="1"/>
</dbReference>
<dbReference type="GO" id="GO:0004340">
    <property type="term" value="F:glucokinase activity"/>
    <property type="evidence" value="ECO:0007669"/>
    <property type="project" value="UniProtKB-UniRule"/>
</dbReference>
<keyword evidence="3" id="KW-0324">Glycolysis</keyword>
<accession>A0A829YCK7</accession>
<comment type="similarity">
    <text evidence="3 4">Belongs to the bacterial glucokinase family.</text>
</comment>